<keyword evidence="1" id="KW-1133">Transmembrane helix</keyword>
<proteinExistence type="predicted"/>
<dbReference type="STRING" id="1503925.TH53_03735"/>
<dbReference type="InterPro" id="IPR012861">
    <property type="entry name" value="DUF1634"/>
</dbReference>
<feature type="transmembrane region" description="Helical" evidence="1">
    <location>
        <begin position="21"/>
        <end position="41"/>
    </location>
</feature>
<reference evidence="2 3" key="1">
    <citation type="submission" date="2015-01" db="EMBL/GenBank/DDBJ databases">
        <title>Draft genome sequence of Pedobacter sp. NL19 isolated from sludge of an effluent treatment pond in an abandoned uranium mine.</title>
        <authorList>
            <person name="Santos T."/>
            <person name="Caetano T."/>
            <person name="Covas C."/>
            <person name="Cruz A."/>
            <person name="Mendo S."/>
        </authorList>
    </citation>
    <scope>NUCLEOTIDE SEQUENCE [LARGE SCALE GENOMIC DNA]</scope>
    <source>
        <strain evidence="2 3">NL19</strain>
    </source>
</reference>
<organism evidence="2 3">
    <name type="scientific">Pedobacter lusitanus</name>
    <dbReference type="NCBI Taxonomy" id="1503925"/>
    <lineage>
        <taxon>Bacteria</taxon>
        <taxon>Pseudomonadati</taxon>
        <taxon>Bacteroidota</taxon>
        <taxon>Sphingobacteriia</taxon>
        <taxon>Sphingobacteriales</taxon>
        <taxon>Sphingobacteriaceae</taxon>
        <taxon>Pedobacter</taxon>
    </lineage>
</organism>
<dbReference type="EMBL" id="JXRA01000014">
    <property type="protein sequence ID" value="KIO78404.1"/>
    <property type="molecule type" value="Genomic_DNA"/>
</dbReference>
<dbReference type="Proteomes" id="UP000032049">
    <property type="component" value="Unassembled WGS sequence"/>
</dbReference>
<feature type="transmembrane region" description="Helical" evidence="1">
    <location>
        <begin position="110"/>
        <end position="130"/>
    </location>
</feature>
<gene>
    <name evidence="2" type="ORF">TH53_03735</name>
</gene>
<evidence type="ECO:0008006" key="4">
    <source>
        <dbReference type="Google" id="ProtNLM"/>
    </source>
</evidence>
<evidence type="ECO:0000313" key="3">
    <source>
        <dbReference type="Proteomes" id="UP000032049"/>
    </source>
</evidence>
<protein>
    <recommendedName>
        <fullName evidence="4">DUF1634 domain-containing protein</fullName>
    </recommendedName>
</protein>
<keyword evidence="3" id="KW-1185">Reference proteome</keyword>
<sequence length="131" mass="14519">MKQTGKHYFADKDIQVILGTLLRVGVIASMLIVFIGGLIYLSGYSREIIDYSVFNPSKTKYSSILAIFQGLSALDGKAIIQFGTLLLIFTPVTRVVFSIFGFLIERDYLYVLIGLFVLCVILISLSNKLVG</sequence>
<dbReference type="OrthoDB" id="1072981at2"/>
<dbReference type="RefSeq" id="WP_041878503.1">
    <property type="nucleotide sequence ID" value="NZ_CP157278.1"/>
</dbReference>
<evidence type="ECO:0000256" key="1">
    <source>
        <dbReference type="SAM" id="Phobius"/>
    </source>
</evidence>
<keyword evidence="1" id="KW-0472">Membrane</keyword>
<dbReference type="Pfam" id="PF07843">
    <property type="entry name" value="DUF1634"/>
    <property type="match status" value="1"/>
</dbReference>
<accession>A0A0D0G0V7</accession>
<comment type="caution">
    <text evidence="2">The sequence shown here is derived from an EMBL/GenBank/DDBJ whole genome shotgun (WGS) entry which is preliminary data.</text>
</comment>
<name>A0A0D0G0V7_9SPHI</name>
<feature type="transmembrane region" description="Helical" evidence="1">
    <location>
        <begin position="85"/>
        <end position="104"/>
    </location>
</feature>
<evidence type="ECO:0000313" key="2">
    <source>
        <dbReference type="EMBL" id="KIO78404.1"/>
    </source>
</evidence>
<keyword evidence="1" id="KW-0812">Transmembrane</keyword>
<dbReference type="AlphaFoldDB" id="A0A0D0G0V7"/>